<comment type="caution">
    <text evidence="1">The sequence shown here is derived from an EMBL/GenBank/DDBJ whole genome shotgun (WGS) entry which is preliminary data.</text>
</comment>
<evidence type="ECO:0000313" key="2">
    <source>
        <dbReference type="Proteomes" id="UP000276133"/>
    </source>
</evidence>
<protein>
    <submittedName>
        <fullName evidence="1">Uncharacterized protein</fullName>
    </submittedName>
</protein>
<gene>
    <name evidence="1" type="ORF">BpHYR1_015989</name>
</gene>
<accession>A0A3M7PAY4</accession>
<keyword evidence="2" id="KW-1185">Reference proteome</keyword>
<dbReference type="EMBL" id="REGN01012295">
    <property type="protein sequence ID" value="RMZ96212.1"/>
    <property type="molecule type" value="Genomic_DNA"/>
</dbReference>
<name>A0A3M7PAY4_BRAPC</name>
<organism evidence="1 2">
    <name type="scientific">Brachionus plicatilis</name>
    <name type="common">Marine rotifer</name>
    <name type="synonym">Brachionus muelleri</name>
    <dbReference type="NCBI Taxonomy" id="10195"/>
    <lineage>
        <taxon>Eukaryota</taxon>
        <taxon>Metazoa</taxon>
        <taxon>Spiralia</taxon>
        <taxon>Gnathifera</taxon>
        <taxon>Rotifera</taxon>
        <taxon>Eurotatoria</taxon>
        <taxon>Monogononta</taxon>
        <taxon>Pseudotrocha</taxon>
        <taxon>Ploima</taxon>
        <taxon>Brachionidae</taxon>
        <taxon>Brachionus</taxon>
    </lineage>
</organism>
<proteinExistence type="predicted"/>
<dbReference type="Proteomes" id="UP000276133">
    <property type="component" value="Unassembled WGS sequence"/>
</dbReference>
<sequence>MKYGDAASHSNYFTVKFFIYFVFNSSGMVSLKANSCSLIINLKNHLNIYHSSSFISVIFSEDNF</sequence>
<dbReference type="AlphaFoldDB" id="A0A3M7PAY4"/>
<evidence type="ECO:0000313" key="1">
    <source>
        <dbReference type="EMBL" id="RMZ96212.1"/>
    </source>
</evidence>
<reference evidence="1 2" key="1">
    <citation type="journal article" date="2018" name="Sci. Rep.">
        <title>Genomic signatures of local adaptation to the degree of environmental predictability in rotifers.</title>
        <authorList>
            <person name="Franch-Gras L."/>
            <person name="Hahn C."/>
            <person name="Garcia-Roger E.M."/>
            <person name="Carmona M.J."/>
            <person name="Serra M."/>
            <person name="Gomez A."/>
        </authorList>
    </citation>
    <scope>NUCLEOTIDE SEQUENCE [LARGE SCALE GENOMIC DNA]</scope>
    <source>
        <strain evidence="1">HYR1</strain>
    </source>
</reference>